<dbReference type="InterPro" id="IPR024637">
    <property type="entry name" value="Ctk3_C"/>
</dbReference>
<dbReference type="OrthoDB" id="21266at2759"/>
<dbReference type="PROSITE" id="PS51391">
    <property type="entry name" value="CID"/>
    <property type="match status" value="1"/>
</dbReference>
<dbReference type="InterPro" id="IPR024638">
    <property type="entry name" value="Ctk3_N"/>
</dbReference>
<gene>
    <name evidence="3" type="ORF">GQX73_g7737</name>
</gene>
<feature type="region of interest" description="Disordered" evidence="1">
    <location>
        <begin position="253"/>
        <end position="274"/>
    </location>
</feature>
<dbReference type="InterPro" id="IPR042326">
    <property type="entry name" value="Ctk3"/>
</dbReference>
<dbReference type="GO" id="GO:0070692">
    <property type="term" value="C:CTDK-1 complex"/>
    <property type="evidence" value="ECO:0007669"/>
    <property type="project" value="InterPro"/>
</dbReference>
<evidence type="ECO:0000313" key="3">
    <source>
        <dbReference type="EMBL" id="KAF2965825.1"/>
    </source>
</evidence>
<dbReference type="Pfam" id="PF12350">
    <property type="entry name" value="CTK3_C"/>
    <property type="match status" value="1"/>
</dbReference>
<evidence type="ECO:0000313" key="4">
    <source>
        <dbReference type="Proteomes" id="UP000481858"/>
    </source>
</evidence>
<dbReference type="InterPro" id="IPR008942">
    <property type="entry name" value="ENTH_VHS"/>
</dbReference>
<protein>
    <recommendedName>
        <fullName evidence="2">CID domain-containing protein</fullName>
    </recommendedName>
</protein>
<dbReference type="Proteomes" id="UP000481858">
    <property type="component" value="Unassembled WGS sequence"/>
</dbReference>
<dbReference type="FunFam" id="1.25.40.90:FF:000032">
    <property type="entry name" value="CTD kinase subunit gamma"/>
    <property type="match status" value="1"/>
</dbReference>
<dbReference type="AlphaFoldDB" id="A0A7C8IPL4"/>
<keyword evidence="4" id="KW-1185">Reference proteome</keyword>
<dbReference type="GO" id="GO:0045943">
    <property type="term" value="P:positive regulation of transcription by RNA polymerase I"/>
    <property type="evidence" value="ECO:0007669"/>
    <property type="project" value="TreeGrafter"/>
</dbReference>
<dbReference type="InParanoid" id="A0A7C8IPL4"/>
<proteinExistence type="predicted"/>
<organism evidence="3 4">
    <name type="scientific">Xylaria multiplex</name>
    <dbReference type="NCBI Taxonomy" id="323545"/>
    <lineage>
        <taxon>Eukaryota</taxon>
        <taxon>Fungi</taxon>
        <taxon>Dikarya</taxon>
        <taxon>Ascomycota</taxon>
        <taxon>Pezizomycotina</taxon>
        <taxon>Sordariomycetes</taxon>
        <taxon>Xylariomycetidae</taxon>
        <taxon>Xylariales</taxon>
        <taxon>Xylariaceae</taxon>
        <taxon>Xylaria</taxon>
    </lineage>
</organism>
<feature type="compositionally biased region" description="Polar residues" evidence="1">
    <location>
        <begin position="141"/>
        <end position="164"/>
    </location>
</feature>
<evidence type="ECO:0000256" key="1">
    <source>
        <dbReference type="SAM" id="MobiDB-lite"/>
    </source>
</evidence>
<dbReference type="InterPro" id="IPR006569">
    <property type="entry name" value="CID_dom"/>
</dbReference>
<reference evidence="3 4" key="1">
    <citation type="submission" date="2019-12" db="EMBL/GenBank/DDBJ databases">
        <title>Draft genome sequence of the ascomycete Xylaria multiplex DSM 110363.</title>
        <authorList>
            <person name="Buettner E."/>
            <person name="Kellner H."/>
        </authorList>
    </citation>
    <scope>NUCLEOTIDE SEQUENCE [LARGE SCALE GENOMIC DNA]</scope>
    <source>
        <strain evidence="3 4">DSM 110363</strain>
    </source>
</reference>
<feature type="domain" description="CID" evidence="2">
    <location>
        <begin position="3"/>
        <end position="138"/>
    </location>
</feature>
<dbReference type="GO" id="GO:0032786">
    <property type="term" value="P:positive regulation of DNA-templated transcription, elongation"/>
    <property type="evidence" value="ECO:0007669"/>
    <property type="project" value="InterPro"/>
</dbReference>
<dbReference type="Pfam" id="PF12243">
    <property type="entry name" value="CTK3"/>
    <property type="match status" value="1"/>
</dbReference>
<feature type="region of interest" description="Disordered" evidence="1">
    <location>
        <begin position="141"/>
        <end position="186"/>
    </location>
</feature>
<dbReference type="Gene3D" id="1.25.40.90">
    <property type="match status" value="1"/>
</dbReference>
<dbReference type="PANTHER" id="PTHR28291:SF1">
    <property type="entry name" value="CTD KINASE SUBUNIT GAMMA"/>
    <property type="match status" value="1"/>
</dbReference>
<name>A0A7C8IPL4_9PEZI</name>
<accession>A0A7C8IPL4</accession>
<comment type="caution">
    <text evidence="3">The sequence shown here is derived from an EMBL/GenBank/DDBJ whole genome shotgun (WGS) entry which is preliminary data.</text>
</comment>
<dbReference type="PANTHER" id="PTHR28291">
    <property type="entry name" value="CTD KINASE SUBUNIT GAMMA"/>
    <property type="match status" value="1"/>
</dbReference>
<sequence>MADPFEVRMRFSSQLEHLNASTTSAQKAAQYALKYKDMDEDLHSCILEQLEKTNMNTRANIMYFIEHLLEMATKERHNDYVRMMQRDILRVVDAVCPENGSGAANVKVVRKVLQGLQTKFILIEQTVTEIEGCLKERDTSANDFSLSSPVNSNEQSGPPASANDQDPGGPQATQRNGASMKPTRRQIEQRIEEDRERHKRMRESMWVVPSNPIEQATKFFGETSDLGADDRILGDEEMAAFRILVKDATCRHKGRGRREERPKSRATNGVARHI</sequence>
<dbReference type="EMBL" id="WUBL01000104">
    <property type="protein sequence ID" value="KAF2965825.1"/>
    <property type="molecule type" value="Genomic_DNA"/>
</dbReference>
<evidence type="ECO:0000259" key="2">
    <source>
        <dbReference type="PROSITE" id="PS51391"/>
    </source>
</evidence>